<feature type="compositionally biased region" description="Low complexity" evidence="1">
    <location>
        <begin position="295"/>
        <end position="306"/>
    </location>
</feature>
<organism evidence="2 3">
    <name type="scientific">Rotaria magnacalcarata</name>
    <dbReference type="NCBI Taxonomy" id="392030"/>
    <lineage>
        <taxon>Eukaryota</taxon>
        <taxon>Metazoa</taxon>
        <taxon>Spiralia</taxon>
        <taxon>Gnathifera</taxon>
        <taxon>Rotifera</taxon>
        <taxon>Eurotatoria</taxon>
        <taxon>Bdelloidea</taxon>
        <taxon>Philodinida</taxon>
        <taxon>Philodinidae</taxon>
        <taxon>Rotaria</taxon>
    </lineage>
</organism>
<feature type="compositionally biased region" description="Basic and acidic residues" evidence="1">
    <location>
        <begin position="258"/>
        <end position="268"/>
    </location>
</feature>
<evidence type="ECO:0008006" key="4">
    <source>
        <dbReference type="Google" id="ProtNLM"/>
    </source>
</evidence>
<reference evidence="2" key="1">
    <citation type="submission" date="2021-02" db="EMBL/GenBank/DDBJ databases">
        <authorList>
            <person name="Nowell W R."/>
        </authorList>
    </citation>
    <scope>NUCLEOTIDE SEQUENCE</scope>
</reference>
<proteinExistence type="predicted"/>
<accession>A0A8S2U5K2</accession>
<name>A0A8S2U5K2_9BILA</name>
<sequence>MHDSKRELVHERFVQIINHELPDLHKKSILVTDGENALKNAFRTHYPTMLQLRCWNHAIKDIKLAAKRYYYNDRENHANDDDSVPKTKKEIIADVMDSITNILRVSTRAESLVEFQNILQSLPIKFRKYMETYILAIIDELGISDDQSMSFFDKVNSKRVYVLEKHDNLIQLLMLIKENDEKKKLIVLPVREEIQLVVSSFIEIFKQSGYIESAPKCHKRLNDVYCISNKRIRLIQRTIAKFILPDSSNDENTNDDNPNDKEDNVNEDMKDDIDDGDDDGQSTNLVKMSHAHKQSSLPPSSHHSIITTRSKSKLIEKQNVVSLKCSNISEPDENKTKMKNKQH</sequence>
<dbReference type="AlphaFoldDB" id="A0A8S2U5K2"/>
<evidence type="ECO:0000313" key="3">
    <source>
        <dbReference type="Proteomes" id="UP000676336"/>
    </source>
</evidence>
<feature type="region of interest" description="Disordered" evidence="1">
    <location>
        <begin position="245"/>
        <end position="343"/>
    </location>
</feature>
<evidence type="ECO:0000256" key="1">
    <source>
        <dbReference type="SAM" id="MobiDB-lite"/>
    </source>
</evidence>
<evidence type="ECO:0000313" key="2">
    <source>
        <dbReference type="EMBL" id="CAF4299963.1"/>
    </source>
</evidence>
<feature type="compositionally biased region" description="Polar residues" evidence="1">
    <location>
        <begin position="319"/>
        <end position="329"/>
    </location>
</feature>
<dbReference type="Proteomes" id="UP000676336">
    <property type="component" value="Unassembled WGS sequence"/>
</dbReference>
<gene>
    <name evidence="2" type="ORF">SMN809_LOCUS26056</name>
</gene>
<dbReference type="EMBL" id="CAJOBI010036037">
    <property type="protein sequence ID" value="CAF4299963.1"/>
    <property type="molecule type" value="Genomic_DNA"/>
</dbReference>
<protein>
    <recommendedName>
        <fullName evidence="4">MULE transposase domain-containing protein</fullName>
    </recommendedName>
</protein>
<feature type="compositionally biased region" description="Acidic residues" evidence="1">
    <location>
        <begin position="269"/>
        <end position="280"/>
    </location>
</feature>
<comment type="caution">
    <text evidence="2">The sequence shown here is derived from an EMBL/GenBank/DDBJ whole genome shotgun (WGS) entry which is preliminary data.</text>
</comment>